<sequence>MMHMMRYSSSAATLAFFVLLLCDMQSRSIWSWAMTQESLDTSPVTNSGFAADHAPSGTAPLATPSETDQQRTRVPLILKRSKRASPTEKSTALLRRTKTLTAAKVALFLTAVAALLLASAKLHQCRNQLLKDIGREAEGNTGRRLAAGGGDDEKCVSLALSQDGADKLPVLSVNNTTRRDQYFRS</sequence>
<feature type="signal peptide" evidence="2">
    <location>
        <begin position="1"/>
        <end position="28"/>
    </location>
</feature>
<name>A0A0F7UTK1_TOXGV</name>
<gene>
    <name evidence="3" type="ORF">BN1205_012010</name>
</gene>
<proteinExistence type="predicted"/>
<dbReference type="EMBL" id="LN714493">
    <property type="protein sequence ID" value="CEL72392.1"/>
    <property type="molecule type" value="Genomic_DNA"/>
</dbReference>
<feature type="region of interest" description="Disordered" evidence="1">
    <location>
        <begin position="44"/>
        <end position="89"/>
    </location>
</feature>
<organism evidence="3">
    <name type="scientific">Toxoplasma gondii (strain ATCC 50861 / VEG)</name>
    <dbReference type="NCBI Taxonomy" id="432359"/>
    <lineage>
        <taxon>Eukaryota</taxon>
        <taxon>Sar</taxon>
        <taxon>Alveolata</taxon>
        <taxon>Apicomplexa</taxon>
        <taxon>Conoidasida</taxon>
        <taxon>Coccidia</taxon>
        <taxon>Eucoccidiorida</taxon>
        <taxon>Eimeriorina</taxon>
        <taxon>Sarcocystidae</taxon>
        <taxon>Toxoplasma</taxon>
    </lineage>
</organism>
<protein>
    <recommendedName>
        <fullName evidence="4">Toxoplasma gondii family B protein</fullName>
    </recommendedName>
</protein>
<dbReference type="AlphaFoldDB" id="A0A0F7UTK1"/>
<evidence type="ECO:0000256" key="1">
    <source>
        <dbReference type="SAM" id="MobiDB-lite"/>
    </source>
</evidence>
<keyword evidence="2" id="KW-0732">Signal</keyword>
<reference evidence="3" key="1">
    <citation type="journal article" date="2015" name="PLoS ONE">
        <title>Comprehensive Evaluation of Toxoplasma gondii VEG and Neospora caninum LIV Genomes with Tachyzoite Stage Transcriptome and Proteome Defines Novel Transcript Features.</title>
        <authorList>
            <person name="Ramaprasad A."/>
            <person name="Mourier T."/>
            <person name="Naeem R."/>
            <person name="Malas T.B."/>
            <person name="Moussa E."/>
            <person name="Panigrahi A."/>
            <person name="Vermont S.J."/>
            <person name="Otto T.D."/>
            <person name="Wastling J."/>
            <person name="Pain A."/>
        </authorList>
    </citation>
    <scope>NUCLEOTIDE SEQUENCE</scope>
    <source>
        <strain evidence="3">VEG</strain>
    </source>
</reference>
<accession>A0A0F7UTK1</accession>
<evidence type="ECO:0000256" key="2">
    <source>
        <dbReference type="SAM" id="SignalP"/>
    </source>
</evidence>
<evidence type="ECO:0008006" key="4">
    <source>
        <dbReference type="Google" id="ProtNLM"/>
    </source>
</evidence>
<feature type="chain" id="PRO_5002523274" description="Toxoplasma gondii family B protein" evidence="2">
    <location>
        <begin position="29"/>
        <end position="185"/>
    </location>
</feature>
<evidence type="ECO:0000313" key="3">
    <source>
        <dbReference type="EMBL" id="CEL72392.1"/>
    </source>
</evidence>